<reference evidence="2 3" key="1">
    <citation type="submission" date="2015-08" db="EMBL/GenBank/DDBJ databases">
        <title>The genome of the Asian arowana (Scleropages formosus).</title>
        <authorList>
            <person name="Tan M.H."/>
            <person name="Gan H.M."/>
            <person name="Croft L.J."/>
            <person name="Austin C.M."/>
        </authorList>
    </citation>
    <scope>NUCLEOTIDE SEQUENCE [LARGE SCALE GENOMIC DNA]</scope>
    <source>
        <strain evidence="2">Aro1</strain>
    </source>
</reference>
<organism evidence="2 3">
    <name type="scientific">Scleropages formosus</name>
    <name type="common">Asian bonytongue</name>
    <name type="synonym">Osteoglossum formosum</name>
    <dbReference type="NCBI Taxonomy" id="113540"/>
    <lineage>
        <taxon>Eukaryota</taxon>
        <taxon>Metazoa</taxon>
        <taxon>Chordata</taxon>
        <taxon>Craniata</taxon>
        <taxon>Vertebrata</taxon>
        <taxon>Euteleostomi</taxon>
        <taxon>Actinopterygii</taxon>
        <taxon>Neopterygii</taxon>
        <taxon>Teleostei</taxon>
        <taxon>Osteoglossocephala</taxon>
        <taxon>Osteoglossomorpha</taxon>
        <taxon>Osteoglossiformes</taxon>
        <taxon>Osteoglossidae</taxon>
        <taxon>Scleropages</taxon>
    </lineage>
</organism>
<protein>
    <submittedName>
        <fullName evidence="2">Uncharacterized protein</fullName>
    </submittedName>
</protein>
<evidence type="ECO:0000313" key="2">
    <source>
        <dbReference type="EMBL" id="KPP68029.1"/>
    </source>
</evidence>
<feature type="region of interest" description="Disordered" evidence="1">
    <location>
        <begin position="1"/>
        <end position="33"/>
    </location>
</feature>
<feature type="compositionally biased region" description="Basic and acidic residues" evidence="1">
    <location>
        <begin position="1"/>
        <end position="18"/>
    </location>
</feature>
<sequence>MWRIHSIEEPGKELRDYTPHAYADEGPPPTDPALEAVSISGDVFDPDALLDLGPKFGGLAAACRPEPRSLSHSATL</sequence>
<dbReference type="EMBL" id="JARO02004715">
    <property type="protein sequence ID" value="KPP68029.1"/>
    <property type="molecule type" value="Genomic_DNA"/>
</dbReference>
<dbReference type="Proteomes" id="UP000034805">
    <property type="component" value="Unassembled WGS sequence"/>
</dbReference>
<gene>
    <name evidence="2" type="ORF">Z043_113322</name>
</gene>
<dbReference type="AlphaFoldDB" id="A0A0P7U1P1"/>
<evidence type="ECO:0000313" key="3">
    <source>
        <dbReference type="Proteomes" id="UP000034805"/>
    </source>
</evidence>
<evidence type="ECO:0000256" key="1">
    <source>
        <dbReference type="SAM" id="MobiDB-lite"/>
    </source>
</evidence>
<accession>A0A0P7U1P1</accession>
<name>A0A0P7U1P1_SCLFO</name>
<proteinExistence type="predicted"/>
<comment type="caution">
    <text evidence="2">The sequence shown here is derived from an EMBL/GenBank/DDBJ whole genome shotgun (WGS) entry which is preliminary data.</text>
</comment>